<organism evidence="2 3">
    <name type="scientific">Alkanindiges hydrocarboniclasticus</name>
    <dbReference type="NCBI Taxonomy" id="1907941"/>
    <lineage>
        <taxon>Bacteria</taxon>
        <taxon>Pseudomonadati</taxon>
        <taxon>Pseudomonadota</taxon>
        <taxon>Gammaproteobacteria</taxon>
        <taxon>Moraxellales</taxon>
        <taxon>Moraxellaceae</taxon>
        <taxon>Alkanindiges</taxon>
    </lineage>
</organism>
<feature type="chain" id="PRO_5012300692" evidence="1">
    <location>
        <begin position="31"/>
        <end position="161"/>
    </location>
</feature>
<dbReference type="Proteomes" id="UP000192132">
    <property type="component" value="Unassembled WGS sequence"/>
</dbReference>
<proteinExistence type="predicted"/>
<dbReference type="OrthoDB" id="6711818at2"/>
<keyword evidence="3" id="KW-1185">Reference proteome</keyword>
<gene>
    <name evidence="2" type="ORF">BKE30_10490</name>
</gene>
<comment type="caution">
    <text evidence="2">The sequence shown here is derived from an EMBL/GenBank/DDBJ whole genome shotgun (WGS) entry which is preliminary data.</text>
</comment>
<reference evidence="2 3" key="1">
    <citation type="submission" date="2016-10" db="EMBL/GenBank/DDBJ databases">
        <title>Draft Genome sequence of Alkanindiges sp. strain H1.</title>
        <authorList>
            <person name="Subhash Y."/>
            <person name="Lee S."/>
        </authorList>
    </citation>
    <scope>NUCLEOTIDE SEQUENCE [LARGE SCALE GENOMIC DNA]</scope>
    <source>
        <strain evidence="2 3">H1</strain>
    </source>
</reference>
<evidence type="ECO:0000313" key="3">
    <source>
        <dbReference type="Proteomes" id="UP000192132"/>
    </source>
</evidence>
<feature type="signal peptide" evidence="1">
    <location>
        <begin position="1"/>
        <end position="30"/>
    </location>
</feature>
<keyword evidence="1" id="KW-0732">Signal</keyword>
<evidence type="ECO:0000256" key="1">
    <source>
        <dbReference type="SAM" id="SignalP"/>
    </source>
</evidence>
<protein>
    <submittedName>
        <fullName evidence="2">Uncharacterized protein</fullName>
    </submittedName>
</protein>
<evidence type="ECO:0000313" key="2">
    <source>
        <dbReference type="EMBL" id="ONG38903.1"/>
    </source>
</evidence>
<dbReference type="EMBL" id="MLCN01000028">
    <property type="protein sequence ID" value="ONG38903.1"/>
    <property type="molecule type" value="Genomic_DNA"/>
</dbReference>
<dbReference type="RefSeq" id="WP_076878558.1">
    <property type="nucleotide sequence ID" value="NZ_MLCN01000028.1"/>
</dbReference>
<dbReference type="STRING" id="1907941.BKE30_10490"/>
<accession>A0A1S8CTT2</accession>
<dbReference type="AlphaFoldDB" id="A0A1S8CTT2"/>
<dbReference type="PROSITE" id="PS51257">
    <property type="entry name" value="PROKAR_LIPOPROTEIN"/>
    <property type="match status" value="1"/>
</dbReference>
<sequence length="161" mass="17981">MIENSKVIKNRLQAGLALTLAALLNLTLTACNQSGQDGQHKRDIKPAVKLSTDASHIAQQTYQFLVSAEPLLTTQPVNLNQLEQEIFQPVRQLLLRWNTEVKQSDSVVGDQYTICRGALISLDSWARSIQKQIPGQADKQAIFEKQKNLCQHVIHNPAQQS</sequence>
<name>A0A1S8CTT2_9GAMM</name>